<dbReference type="EMBL" id="UOEJ01000252">
    <property type="protein sequence ID" value="VAW06845.1"/>
    <property type="molecule type" value="Genomic_DNA"/>
</dbReference>
<protein>
    <submittedName>
        <fullName evidence="1">Uncharacterized protein</fullName>
    </submittedName>
</protein>
<gene>
    <name evidence="1" type="ORF">MNBD_ALPHA01-2277</name>
</gene>
<dbReference type="AlphaFoldDB" id="A0A3B0SM14"/>
<evidence type="ECO:0000313" key="1">
    <source>
        <dbReference type="EMBL" id="VAW06845.1"/>
    </source>
</evidence>
<reference evidence="1" key="1">
    <citation type="submission" date="2018-06" db="EMBL/GenBank/DDBJ databases">
        <authorList>
            <person name="Zhirakovskaya E."/>
        </authorList>
    </citation>
    <scope>NUCLEOTIDE SEQUENCE</scope>
</reference>
<proteinExistence type="predicted"/>
<organism evidence="1">
    <name type="scientific">hydrothermal vent metagenome</name>
    <dbReference type="NCBI Taxonomy" id="652676"/>
    <lineage>
        <taxon>unclassified sequences</taxon>
        <taxon>metagenomes</taxon>
        <taxon>ecological metagenomes</taxon>
    </lineage>
</organism>
<accession>A0A3B0SM14</accession>
<sequence>MNSKKNDFISRKYETDTEYEYAGMINALNYLCQEAEKANLDLVCLHLNIAIAELKEYLPPKSRVG</sequence>
<name>A0A3B0SM14_9ZZZZ</name>